<dbReference type="HOGENOM" id="CLU_314918_0_0_5"/>
<keyword evidence="3" id="KW-0456">Lyase</keyword>
<accession>D5BSA8</accession>
<keyword evidence="3" id="KW-0670">Pyruvate</keyword>
<dbReference type="GO" id="GO:0006099">
    <property type="term" value="P:tricarboxylic acid cycle"/>
    <property type="evidence" value="ECO:0007669"/>
    <property type="project" value="InterPro"/>
</dbReference>
<dbReference type="GO" id="GO:0008964">
    <property type="term" value="F:phosphoenolpyruvate carboxylase activity"/>
    <property type="evidence" value="ECO:0007669"/>
    <property type="project" value="InterPro"/>
</dbReference>
<dbReference type="Pfam" id="PF00311">
    <property type="entry name" value="PEPcase"/>
    <property type="match status" value="1"/>
</dbReference>
<dbReference type="RefSeq" id="WP_013045784.1">
    <property type="nucleotide sequence ID" value="NC_014010.1"/>
</dbReference>
<dbReference type="InterPro" id="IPR015813">
    <property type="entry name" value="Pyrv/PenolPyrv_kinase-like_dom"/>
</dbReference>
<dbReference type="EMBL" id="CP001751">
    <property type="protein sequence ID" value="ADE39155.1"/>
    <property type="molecule type" value="Genomic_DNA"/>
</dbReference>
<gene>
    <name evidence="3" type="ordered locus">SAR116_0912</name>
</gene>
<dbReference type="PANTHER" id="PTHR30523">
    <property type="entry name" value="PHOSPHOENOLPYRUVATE CARBOXYLASE"/>
    <property type="match status" value="1"/>
</dbReference>
<reference evidence="3 4" key="1">
    <citation type="journal article" date="2010" name="J. Bacteriol.">
        <title>Complete genome sequence of "Candidatus Puniceispirillum marinum" IMCC1322, a representative of the SAR116 clade in the Alphaproteobacteria.</title>
        <authorList>
            <person name="Oh H.M."/>
            <person name="Kwon K.K."/>
            <person name="Kang I."/>
            <person name="Kang S.G."/>
            <person name="Lee J.H."/>
            <person name="Kim S.J."/>
            <person name="Cho J.C."/>
        </authorList>
    </citation>
    <scope>NUCLEOTIDE SEQUENCE [LARGE SCALE GENOMIC DNA]</scope>
    <source>
        <strain evidence="3 4">IMCC1322</strain>
    </source>
</reference>
<protein>
    <recommendedName>
        <fullName evidence="2">Phosphoenolpyruvate carboxylase</fullName>
    </recommendedName>
</protein>
<dbReference type="STRING" id="488538.SAR116_0912"/>
<dbReference type="Proteomes" id="UP000007460">
    <property type="component" value="Chromosome"/>
</dbReference>
<dbReference type="OrthoDB" id="9758461at2"/>
<evidence type="ECO:0000313" key="3">
    <source>
        <dbReference type="EMBL" id="ADE39155.1"/>
    </source>
</evidence>
<dbReference type="GO" id="GO:0005829">
    <property type="term" value="C:cytosol"/>
    <property type="evidence" value="ECO:0007669"/>
    <property type="project" value="TreeGrafter"/>
</dbReference>
<dbReference type="InterPro" id="IPR021135">
    <property type="entry name" value="PEP_COase"/>
</dbReference>
<dbReference type="eggNOG" id="COG2352">
    <property type="taxonomic scope" value="Bacteria"/>
</dbReference>
<dbReference type="AlphaFoldDB" id="D5BSA8"/>
<comment type="function">
    <text evidence="1">Forms oxaloacetate, a four-carbon dicarboxylic acid source for the tricarboxylic acid cycle.</text>
</comment>
<keyword evidence="4" id="KW-1185">Reference proteome</keyword>
<organism evidence="3 4">
    <name type="scientific">Puniceispirillum marinum (strain IMCC1322)</name>
    <dbReference type="NCBI Taxonomy" id="488538"/>
    <lineage>
        <taxon>Bacteria</taxon>
        <taxon>Pseudomonadati</taxon>
        <taxon>Pseudomonadota</taxon>
        <taxon>Alphaproteobacteria</taxon>
        <taxon>Candidatus Puniceispirillales</taxon>
        <taxon>Candidatus Puniceispirillaceae</taxon>
        <taxon>Candidatus Puniceispirillum</taxon>
    </lineage>
</organism>
<dbReference type="KEGG" id="apb:SAR116_0912"/>
<sequence>MTVKHLKADLLDRLDAFRKQGKHVSDINPILALADEISEKLYKGQISQDEVNDFLAHMGSELWDQQTTRLHVKTGRDNDDINVLDGVDINALDVGKPVYHAVFTAHPVFALEKDISAILSQAASDNKMGTMPDDAYRPRSSITLQDEHSEAMQALGHARTAIRSLHHTILTAKRAAGDAGWRDVLPVMCAVSTWVGYDLDGRSDITWLDSFALRLVEKQMALDLYHAELSAHGEAHPDVAGLLAELAAENEATQADIKRFSDLTEASFAHAVDSLSERTNKLISSRDVATRLHDIARTIDDYDTATALMVIAGDIASHGFGMGEIHLRINAVQLRNAMRAVDGRGISLSGDNVQNRLLMERLATRIKTEAAWHINFQNLDEESATARRQLMLATQFLKHVDCDQPIRLLIAECEKPITIMNALYLAHKFGIADRLDISPLFETTFGLEHGVQLIEQLLGHDVFCDYVRRRGRLAMQTGFSDAGRFIGQIAANLAIERLQLKIAQLIKDRLDGDVDLLMFNTHGESFGRGCAGPRIADRQNFILTPHTRARCNEMGVRIHHQSSFQGGDGYRMFGSPALAQSTINHLFAAETAQPSSAWQHDSFYQNNDFALDMFLALKAWHEKLFSDPSYVTLLDIFGINLLPKTGSRPAKRVVQVGMGRQDPSKMRAIPHNAILQQLGFLANVISGFGSAAQIDADQFAELYESSPRLQQLLAHVLAAKELGSLNTVLAYAKLLDNGFWIDRGYHGYQPRNLRAYRKLGFMLNDDRRTRAARQIVWRLRDDLIDLYRLSKLVGVDDVRISGDERVSLDMIHAVRIALIIDSLALICRVPRFAESTRHSNEDVLRQALSLDFDEAQAIIRQEFSLDKTTHSQSDVAETQNYRDESYSDYQAIAEQILAPLERNNQMIKRITQMISGHYGAHG</sequence>
<proteinExistence type="predicted"/>
<dbReference type="SUPFAM" id="SSF51621">
    <property type="entry name" value="Phosphoenolpyruvate/pyruvate domain"/>
    <property type="match status" value="1"/>
</dbReference>
<evidence type="ECO:0000256" key="1">
    <source>
        <dbReference type="ARBA" id="ARBA00003670"/>
    </source>
</evidence>
<name>D5BSA8_PUNMI</name>
<evidence type="ECO:0000313" key="4">
    <source>
        <dbReference type="Proteomes" id="UP000007460"/>
    </source>
</evidence>
<dbReference type="PANTHER" id="PTHR30523:SF6">
    <property type="entry name" value="PHOSPHOENOLPYRUVATE CARBOXYLASE"/>
    <property type="match status" value="1"/>
</dbReference>
<dbReference type="GO" id="GO:0015977">
    <property type="term" value="P:carbon fixation"/>
    <property type="evidence" value="ECO:0007669"/>
    <property type="project" value="InterPro"/>
</dbReference>
<evidence type="ECO:0000256" key="2">
    <source>
        <dbReference type="ARBA" id="ARBA00022419"/>
    </source>
</evidence>